<evidence type="ECO:0000313" key="1">
    <source>
        <dbReference type="EMBL" id="GFR13751.1"/>
    </source>
</evidence>
<protein>
    <submittedName>
        <fullName evidence="1">Uncharacterized protein</fullName>
    </submittedName>
</protein>
<dbReference type="EMBL" id="BMAO01026979">
    <property type="protein sequence ID" value="GFR13751.1"/>
    <property type="molecule type" value="Genomic_DNA"/>
</dbReference>
<name>A0A8X6LK55_TRICU</name>
<keyword evidence="2" id="KW-1185">Reference proteome</keyword>
<evidence type="ECO:0000313" key="2">
    <source>
        <dbReference type="Proteomes" id="UP000887116"/>
    </source>
</evidence>
<organism evidence="1 2">
    <name type="scientific">Trichonephila clavata</name>
    <name type="common">Joro spider</name>
    <name type="synonym">Nephila clavata</name>
    <dbReference type="NCBI Taxonomy" id="2740835"/>
    <lineage>
        <taxon>Eukaryota</taxon>
        <taxon>Metazoa</taxon>
        <taxon>Ecdysozoa</taxon>
        <taxon>Arthropoda</taxon>
        <taxon>Chelicerata</taxon>
        <taxon>Arachnida</taxon>
        <taxon>Araneae</taxon>
        <taxon>Araneomorphae</taxon>
        <taxon>Entelegynae</taxon>
        <taxon>Araneoidea</taxon>
        <taxon>Nephilidae</taxon>
        <taxon>Trichonephila</taxon>
    </lineage>
</organism>
<gene>
    <name evidence="1" type="ORF">TNCT_159261</name>
</gene>
<comment type="caution">
    <text evidence="1">The sequence shown here is derived from an EMBL/GenBank/DDBJ whole genome shotgun (WGS) entry which is preliminary data.</text>
</comment>
<sequence>MSLGCRYFSTSVTMTSLLSGGKPKPYVAAKVRVDELIQGASTCKKMCALSGSIASEASLKNLKTLKKSPLGSPRWLPGGGEGNDLNGNWVMASRSYQDLQVGGAFP</sequence>
<reference evidence="1" key="1">
    <citation type="submission" date="2020-07" db="EMBL/GenBank/DDBJ databases">
        <title>Multicomponent nature underlies the extraordinary mechanical properties of spider dragline silk.</title>
        <authorList>
            <person name="Kono N."/>
            <person name="Nakamura H."/>
            <person name="Mori M."/>
            <person name="Yoshida Y."/>
            <person name="Ohtoshi R."/>
            <person name="Malay A.D."/>
            <person name="Moran D.A.P."/>
            <person name="Tomita M."/>
            <person name="Numata K."/>
            <person name="Arakawa K."/>
        </authorList>
    </citation>
    <scope>NUCLEOTIDE SEQUENCE</scope>
</reference>
<proteinExistence type="predicted"/>
<accession>A0A8X6LK55</accession>
<dbReference type="AlphaFoldDB" id="A0A8X6LK55"/>
<dbReference type="Proteomes" id="UP000887116">
    <property type="component" value="Unassembled WGS sequence"/>
</dbReference>